<evidence type="ECO:0000313" key="3">
    <source>
        <dbReference type="Proteomes" id="UP000481421"/>
    </source>
</evidence>
<name>A0A6B3RRC8_9RHOB</name>
<dbReference type="InterPro" id="IPR052186">
    <property type="entry name" value="Hydantoin_racemase-like"/>
</dbReference>
<dbReference type="Proteomes" id="UP000481421">
    <property type="component" value="Unassembled WGS sequence"/>
</dbReference>
<gene>
    <name evidence="2" type="ORF">G3572_09915</name>
</gene>
<sequence length="240" mass="24650">MRAQAEPLERAATVARRLLIVNPNSSAEVSRLIHKTALSVLPDGVTARVIQPARGPLAIQTLADRRVAEPLALDLLAAHADHDAYVMACFDDIALDQARGFLQVPVVGAVEASVAMARLFARRFAVVTTVESAVPGICSVLQGLGATGQCSVRAAGVGVTEAADGGDAGGARIDDAIERARNIDGAQAIILGSAGLTGRAAQLARRHRIVVIDAMEAAVRLAVAAIGLGGAIGQSQGHRP</sequence>
<dbReference type="Gene3D" id="3.40.50.12500">
    <property type="match status" value="1"/>
</dbReference>
<evidence type="ECO:0000313" key="2">
    <source>
        <dbReference type="EMBL" id="NEX46525.1"/>
    </source>
</evidence>
<proteinExistence type="inferred from homology"/>
<dbReference type="PANTHER" id="PTHR28047:SF5">
    <property type="entry name" value="PROTEIN DCG1"/>
    <property type="match status" value="1"/>
</dbReference>
<accession>A0A6B3RRC8</accession>
<protein>
    <submittedName>
        <fullName evidence="2">Asp/Glu racemase</fullName>
    </submittedName>
</protein>
<dbReference type="RefSeq" id="WP_164611254.1">
    <property type="nucleotide sequence ID" value="NZ_JAAIKE010000002.1"/>
</dbReference>
<dbReference type="InterPro" id="IPR015942">
    <property type="entry name" value="Asp/Glu/hydantoin_racemase"/>
</dbReference>
<comment type="similarity">
    <text evidence="1">Belongs to the HyuE racemase family.</text>
</comment>
<dbReference type="Pfam" id="PF01177">
    <property type="entry name" value="Asp_Glu_race"/>
    <property type="match status" value="1"/>
</dbReference>
<reference evidence="2 3" key="1">
    <citation type="submission" date="2020-02" db="EMBL/GenBank/DDBJ databases">
        <title>Rhodobacter algicola sp. nov., isolated from microalga culture.</title>
        <authorList>
            <person name="Park C.-Y."/>
        </authorList>
    </citation>
    <scope>NUCLEOTIDE SEQUENCE [LARGE SCALE GENOMIC DNA]</scope>
    <source>
        <strain evidence="2 3">ETT8</strain>
    </source>
</reference>
<dbReference type="GO" id="GO:0047661">
    <property type="term" value="F:amino-acid racemase activity"/>
    <property type="evidence" value="ECO:0007669"/>
    <property type="project" value="InterPro"/>
</dbReference>
<comment type="caution">
    <text evidence="2">The sequence shown here is derived from an EMBL/GenBank/DDBJ whole genome shotgun (WGS) entry which is preliminary data.</text>
</comment>
<evidence type="ECO:0000256" key="1">
    <source>
        <dbReference type="ARBA" id="ARBA00038414"/>
    </source>
</evidence>
<organism evidence="2 3">
    <name type="scientific">Pseudotabrizicola algicola</name>
    <dbReference type="NCBI Taxonomy" id="2709381"/>
    <lineage>
        <taxon>Bacteria</taxon>
        <taxon>Pseudomonadati</taxon>
        <taxon>Pseudomonadota</taxon>
        <taxon>Alphaproteobacteria</taxon>
        <taxon>Rhodobacterales</taxon>
        <taxon>Paracoccaceae</taxon>
        <taxon>Pseudotabrizicola</taxon>
    </lineage>
</organism>
<dbReference type="InterPro" id="IPR053714">
    <property type="entry name" value="Iso_Racemase_Enz_sf"/>
</dbReference>
<dbReference type="PANTHER" id="PTHR28047">
    <property type="entry name" value="PROTEIN DCG1"/>
    <property type="match status" value="1"/>
</dbReference>
<keyword evidence="3" id="KW-1185">Reference proteome</keyword>
<dbReference type="EMBL" id="JAAIKE010000002">
    <property type="protein sequence ID" value="NEX46525.1"/>
    <property type="molecule type" value="Genomic_DNA"/>
</dbReference>
<dbReference type="AlphaFoldDB" id="A0A6B3RRC8"/>